<accession>A0A1Y1ZWF4</accession>
<evidence type="ECO:0000259" key="3">
    <source>
        <dbReference type="Pfam" id="PF03914"/>
    </source>
</evidence>
<dbReference type="GO" id="GO:0030692">
    <property type="term" value="C:Noc4p-Nop14p complex"/>
    <property type="evidence" value="ECO:0007669"/>
    <property type="project" value="TreeGrafter"/>
</dbReference>
<evidence type="ECO:0000256" key="2">
    <source>
        <dbReference type="SAM" id="MobiDB-lite"/>
    </source>
</evidence>
<dbReference type="InterPro" id="IPR027193">
    <property type="entry name" value="Noc4"/>
</dbReference>
<evidence type="ECO:0000256" key="1">
    <source>
        <dbReference type="ARBA" id="ARBA00007797"/>
    </source>
</evidence>
<gene>
    <name evidence="4" type="ORF">BCR34DRAFT_479387</name>
</gene>
<reference evidence="4 5" key="1">
    <citation type="submission" date="2016-07" db="EMBL/GenBank/DDBJ databases">
        <title>Pervasive Adenine N6-methylation of Active Genes in Fungi.</title>
        <authorList>
            <consortium name="DOE Joint Genome Institute"/>
            <person name="Mondo S.J."/>
            <person name="Dannebaum R.O."/>
            <person name="Kuo R.C."/>
            <person name="Labutti K."/>
            <person name="Haridas S."/>
            <person name="Kuo A."/>
            <person name="Salamov A."/>
            <person name="Ahrendt S.R."/>
            <person name="Lipzen A."/>
            <person name="Sullivan W."/>
            <person name="Andreopoulos W.B."/>
            <person name="Clum A."/>
            <person name="Lindquist E."/>
            <person name="Daum C."/>
            <person name="Ramamoorthy G.K."/>
            <person name="Gryganskyi A."/>
            <person name="Culley D."/>
            <person name="Magnuson J.K."/>
            <person name="James T.Y."/>
            <person name="O'Malley M.A."/>
            <person name="Stajich J.E."/>
            <person name="Spatafora J.W."/>
            <person name="Visel A."/>
            <person name="Grigoriev I.V."/>
        </authorList>
    </citation>
    <scope>NUCLEOTIDE SEQUENCE [LARGE SCALE GENOMIC DNA]</scope>
    <source>
        <strain evidence="4 5">CBS 115471</strain>
    </source>
</reference>
<evidence type="ECO:0000313" key="4">
    <source>
        <dbReference type="EMBL" id="ORY14599.1"/>
    </source>
</evidence>
<protein>
    <submittedName>
        <fullName evidence="4">CBF/Mak21 family-domain-containing protein</fullName>
    </submittedName>
</protein>
<comment type="caution">
    <text evidence="4">The sequence shown here is derived from an EMBL/GenBank/DDBJ whole genome shotgun (WGS) entry which is preliminary data.</text>
</comment>
<proteinExistence type="inferred from homology"/>
<dbReference type="Proteomes" id="UP000193144">
    <property type="component" value="Unassembled WGS sequence"/>
</dbReference>
<dbReference type="GO" id="GO:0042254">
    <property type="term" value="P:ribosome biogenesis"/>
    <property type="evidence" value="ECO:0007669"/>
    <property type="project" value="InterPro"/>
</dbReference>
<dbReference type="OrthoDB" id="10263185at2759"/>
<dbReference type="InterPro" id="IPR005612">
    <property type="entry name" value="CCAAT-binding_factor"/>
</dbReference>
<evidence type="ECO:0000313" key="5">
    <source>
        <dbReference type="Proteomes" id="UP000193144"/>
    </source>
</evidence>
<feature type="domain" description="CCAAT-binding factor" evidence="3">
    <location>
        <begin position="315"/>
        <end position="472"/>
    </location>
</feature>
<feature type="region of interest" description="Disordered" evidence="2">
    <location>
        <begin position="1"/>
        <end position="27"/>
    </location>
</feature>
<dbReference type="STRING" id="1231657.A0A1Y1ZWF4"/>
<keyword evidence="5" id="KW-1185">Reference proteome</keyword>
<dbReference type="GO" id="GO:0032040">
    <property type="term" value="C:small-subunit processome"/>
    <property type="evidence" value="ECO:0007669"/>
    <property type="project" value="TreeGrafter"/>
</dbReference>
<comment type="similarity">
    <text evidence="1">Belongs to the CBF/MAK21 family.</text>
</comment>
<sequence>MAGVKRKREPTKEGRKSVKTKTRAKSPADDDVQATILGLEAQILESRRHLNNIATLLQLAKQFDREDEATILAAVALCRIFSRLLAAGDMVKSRGLPQSEVVIVQWLKERYREYVDMLLLEEYLRSETASKQSVALTLLMRLVKEESQTSQHDYSLKHGPLSRIIETVLLLPKDDATRDEFVEKYLKHFDDIRYYTFQTIGIFLESSLEKSARDHVSVSSLSMLLALDTIPSSKGGLENFYMGAPKKATSPLYSLSSYKSQAQAAWLVTLRSGLDKEQRKTVLRVFSHQIAPWFQQPEMLMDFLTDSYDVGGATSLLALSGLFYLMSERNLDYPSFYQRLYSLLDQGLLHSKHRSRFFRLLDTFMSSTHLPAAMVASFIKRLARLALNGPPAGIVVVIPWIYNMFKRHPACTFMIHREVRDPAIKQELKEEGMDDPFDMEEKDPMLSEAIESSLWEIESLQSHYHPNVATLAKIISEQFTKRSYNLEDFLDHSYTALLDNELSRELKKEPVVEFEIPKRIFTTDEGGLGPFGQLMSQVIESSA</sequence>
<name>A0A1Y1ZWF4_9PLEO</name>
<organism evidence="4 5">
    <name type="scientific">Clohesyomyces aquaticus</name>
    <dbReference type="NCBI Taxonomy" id="1231657"/>
    <lineage>
        <taxon>Eukaryota</taxon>
        <taxon>Fungi</taxon>
        <taxon>Dikarya</taxon>
        <taxon>Ascomycota</taxon>
        <taxon>Pezizomycotina</taxon>
        <taxon>Dothideomycetes</taxon>
        <taxon>Pleosporomycetidae</taxon>
        <taxon>Pleosporales</taxon>
        <taxon>Lindgomycetaceae</taxon>
        <taxon>Clohesyomyces</taxon>
    </lineage>
</organism>
<dbReference type="Pfam" id="PF03914">
    <property type="entry name" value="CBF"/>
    <property type="match status" value="1"/>
</dbReference>
<dbReference type="AlphaFoldDB" id="A0A1Y1ZWF4"/>
<dbReference type="PANTHER" id="PTHR12455">
    <property type="entry name" value="NUCLEOLAR COMPLEX PROTEIN 4"/>
    <property type="match status" value="1"/>
</dbReference>
<dbReference type="EMBL" id="MCFA01000032">
    <property type="protein sequence ID" value="ORY14599.1"/>
    <property type="molecule type" value="Genomic_DNA"/>
</dbReference>
<dbReference type="PANTHER" id="PTHR12455:SF0">
    <property type="entry name" value="NUCLEOLAR COMPLEX PROTEIN 4 HOMOLOG"/>
    <property type="match status" value="1"/>
</dbReference>